<keyword evidence="2" id="KW-0418">Kinase</keyword>
<dbReference type="PROSITE" id="PS50109">
    <property type="entry name" value="HIS_KIN"/>
    <property type="match status" value="1"/>
</dbReference>
<proteinExistence type="predicted"/>
<dbReference type="Gene3D" id="2.10.70.100">
    <property type="match status" value="1"/>
</dbReference>
<keyword evidence="4" id="KW-0472">Membrane</keyword>
<keyword evidence="8" id="KW-1185">Reference proteome</keyword>
<evidence type="ECO:0000256" key="3">
    <source>
        <dbReference type="ARBA" id="ARBA00023012"/>
    </source>
</evidence>
<sequence length="849" mass="91430">MPIEFDPQRLPHLPAALGAGLVLVSLPLALASVLAPVFLLRWLPLVQPCGTNTLLALTLLGAAVVCRRHGVARAADGLVVGAGVLALLPLVQAAGGLYPADGVLRFVLDTRRMPDLPGYWPGRMSPFSALALLLAAICLYSLPRLADARGVKLWLVLLSTLLAMGLAGALGQWMDAPLLMRSGSESAQMGMVTALGVLVLALAMCRMAVGTPPVERYFRGRPDRSVFALSVVGLFAMLVIGGVLISGLLARVGLQVHRDALAESLRVHLQLAEAELRALDGVVGEARRRVESGALDWFVPVAAAVGVPAGSISIRIEAAAQDGVRRNQARLPLRGAGGKALFMHGGWWVESRHALGSGRGELVVEMPFPPLDLLSERVAADARRGDVLVCGRGGDPAVERCFPSRHGGRQAAQAPAPMVRALAGESGVAEVYDDRQRKVMVAYAPLAATGTAVVLEADVADLQAPLRAAMWTGVLVILLAALGGGGMVYRHVRPLIVRLSRTEHALNRAQALAHVGSWHFCARTGEITWSDETYRIFALPPGAPMTYSRFLECAHPDDRPRLDAAYEAALGGAPYDIEHRIVADGQVRWVRERAELEFDRAGRLSGAMGTVEDVTEQRVREAELVGSRQKLRDLAAYHEKLREEERAHIAREIHDELGQYLTALRMDAALLQLHFGEDNPALAQKVSGMKKLIDRTIKVVRSVASSLRPAALDLGLVSAAEWLVGEFRGRSGVNCTLDLPEHELALDDARATVVFRILQESLTNVSRHARAANVEVRIVQRDGRVVLEVRDDGVGFDPAVVRGKKTFGLMGIRERARMFGGGARFVSGLGQGTLLRVEMPLNNFNGKDR</sequence>
<keyword evidence="4" id="KW-0812">Transmembrane</keyword>
<evidence type="ECO:0000313" key="8">
    <source>
        <dbReference type="Proteomes" id="UP000307956"/>
    </source>
</evidence>
<evidence type="ECO:0000256" key="4">
    <source>
        <dbReference type="SAM" id="Phobius"/>
    </source>
</evidence>
<dbReference type="CDD" id="cd00130">
    <property type="entry name" value="PAS"/>
    <property type="match status" value="1"/>
</dbReference>
<dbReference type="GO" id="GO:0016020">
    <property type="term" value="C:membrane"/>
    <property type="evidence" value="ECO:0007669"/>
    <property type="project" value="InterPro"/>
</dbReference>
<dbReference type="InterPro" id="IPR036890">
    <property type="entry name" value="HATPase_C_sf"/>
</dbReference>
<organism evidence="7 8">
    <name type="scientific">Pseudothauera rhizosphaerae</name>
    <dbReference type="NCBI Taxonomy" id="2565932"/>
    <lineage>
        <taxon>Bacteria</taxon>
        <taxon>Pseudomonadati</taxon>
        <taxon>Pseudomonadota</taxon>
        <taxon>Betaproteobacteria</taxon>
        <taxon>Rhodocyclales</taxon>
        <taxon>Zoogloeaceae</taxon>
        <taxon>Pseudothauera</taxon>
    </lineage>
</organism>
<dbReference type="InterPro" id="IPR005467">
    <property type="entry name" value="His_kinase_dom"/>
</dbReference>
<gene>
    <name evidence="7" type="ORF">E6O51_15875</name>
</gene>
<dbReference type="Gene3D" id="1.20.5.1930">
    <property type="match status" value="1"/>
</dbReference>
<comment type="caution">
    <text evidence="7">The sequence shown here is derived from an EMBL/GenBank/DDBJ whole genome shotgun (WGS) entry which is preliminary data.</text>
</comment>
<dbReference type="GO" id="GO:0046983">
    <property type="term" value="F:protein dimerization activity"/>
    <property type="evidence" value="ECO:0007669"/>
    <property type="project" value="InterPro"/>
</dbReference>
<dbReference type="Pfam" id="PF07730">
    <property type="entry name" value="HisKA_3"/>
    <property type="match status" value="1"/>
</dbReference>
<dbReference type="InterPro" id="IPR035965">
    <property type="entry name" value="PAS-like_dom_sf"/>
</dbReference>
<feature type="transmembrane region" description="Helical" evidence="4">
    <location>
        <begin position="186"/>
        <end position="205"/>
    </location>
</feature>
<dbReference type="CDD" id="cd16917">
    <property type="entry name" value="HATPase_UhpB-NarQ-NarX-like"/>
    <property type="match status" value="1"/>
</dbReference>
<dbReference type="RefSeq" id="WP_136385988.1">
    <property type="nucleotide sequence ID" value="NZ_SSOD01000014.1"/>
</dbReference>
<dbReference type="Gene3D" id="3.30.565.10">
    <property type="entry name" value="Histidine kinase-like ATPase, C-terminal domain"/>
    <property type="match status" value="1"/>
</dbReference>
<evidence type="ECO:0000259" key="5">
    <source>
        <dbReference type="PROSITE" id="PS50109"/>
    </source>
</evidence>
<evidence type="ECO:0000256" key="1">
    <source>
        <dbReference type="ARBA" id="ARBA00022679"/>
    </source>
</evidence>
<evidence type="ECO:0000313" key="7">
    <source>
        <dbReference type="EMBL" id="THF59203.1"/>
    </source>
</evidence>
<accession>A0A4S4AJX0</accession>
<dbReference type="SMART" id="SM00086">
    <property type="entry name" value="PAC"/>
    <property type="match status" value="1"/>
</dbReference>
<dbReference type="InterPro" id="IPR013655">
    <property type="entry name" value="PAS_fold_3"/>
</dbReference>
<feature type="transmembrane region" description="Helical" evidence="4">
    <location>
        <begin position="78"/>
        <end position="100"/>
    </location>
</feature>
<dbReference type="EMBL" id="SSOD01000014">
    <property type="protein sequence ID" value="THF59203.1"/>
    <property type="molecule type" value="Genomic_DNA"/>
</dbReference>
<dbReference type="AlphaFoldDB" id="A0A4S4AJX0"/>
<keyword evidence="1" id="KW-0808">Transferase</keyword>
<feature type="transmembrane region" description="Helical" evidence="4">
    <location>
        <begin position="45"/>
        <end position="66"/>
    </location>
</feature>
<dbReference type="Pfam" id="PF08447">
    <property type="entry name" value="PAS_3"/>
    <property type="match status" value="1"/>
</dbReference>
<dbReference type="OrthoDB" id="9813412at2"/>
<evidence type="ECO:0000259" key="6">
    <source>
        <dbReference type="PROSITE" id="PS50113"/>
    </source>
</evidence>
<dbReference type="PANTHER" id="PTHR24421:SF59">
    <property type="entry name" value="OXYGEN SENSOR HISTIDINE KINASE NREB"/>
    <property type="match status" value="1"/>
</dbReference>
<dbReference type="InterPro" id="IPR003594">
    <property type="entry name" value="HATPase_dom"/>
</dbReference>
<dbReference type="SMART" id="SM00387">
    <property type="entry name" value="HATPase_c"/>
    <property type="match status" value="1"/>
</dbReference>
<evidence type="ECO:0000256" key="2">
    <source>
        <dbReference type="ARBA" id="ARBA00022777"/>
    </source>
</evidence>
<dbReference type="Gene3D" id="3.30.450.20">
    <property type="entry name" value="PAS domain"/>
    <property type="match status" value="1"/>
</dbReference>
<dbReference type="GO" id="GO:0000155">
    <property type="term" value="F:phosphorelay sensor kinase activity"/>
    <property type="evidence" value="ECO:0007669"/>
    <property type="project" value="InterPro"/>
</dbReference>
<feature type="transmembrane region" description="Helical" evidence="4">
    <location>
        <begin position="12"/>
        <end position="39"/>
    </location>
</feature>
<feature type="transmembrane region" description="Helical" evidence="4">
    <location>
        <begin position="154"/>
        <end position="174"/>
    </location>
</feature>
<feature type="transmembrane region" description="Helical" evidence="4">
    <location>
        <begin position="120"/>
        <end position="142"/>
    </location>
</feature>
<dbReference type="NCBIfam" id="TIGR00229">
    <property type="entry name" value="sensory_box"/>
    <property type="match status" value="1"/>
</dbReference>
<dbReference type="InterPro" id="IPR000700">
    <property type="entry name" value="PAS-assoc_C"/>
</dbReference>
<dbReference type="PROSITE" id="PS50113">
    <property type="entry name" value="PAC"/>
    <property type="match status" value="1"/>
</dbReference>
<feature type="transmembrane region" description="Helical" evidence="4">
    <location>
        <begin position="226"/>
        <end position="249"/>
    </location>
</feature>
<name>A0A4S4AJX0_9RHOO</name>
<dbReference type="InterPro" id="IPR000014">
    <property type="entry name" value="PAS"/>
</dbReference>
<dbReference type="SUPFAM" id="SSF55874">
    <property type="entry name" value="ATPase domain of HSP90 chaperone/DNA topoisomerase II/histidine kinase"/>
    <property type="match status" value="1"/>
</dbReference>
<keyword evidence="3" id="KW-0902">Two-component regulatory system</keyword>
<dbReference type="InterPro" id="IPR001610">
    <property type="entry name" value="PAC"/>
</dbReference>
<feature type="domain" description="Histidine kinase" evidence="5">
    <location>
        <begin position="652"/>
        <end position="843"/>
    </location>
</feature>
<feature type="domain" description="PAC" evidence="6">
    <location>
        <begin position="573"/>
        <end position="626"/>
    </location>
</feature>
<dbReference type="PANTHER" id="PTHR24421">
    <property type="entry name" value="NITRATE/NITRITE SENSOR PROTEIN NARX-RELATED"/>
    <property type="match status" value="1"/>
</dbReference>
<dbReference type="InterPro" id="IPR050482">
    <property type="entry name" value="Sensor_HK_TwoCompSys"/>
</dbReference>
<reference evidence="7 8" key="1">
    <citation type="submission" date="2019-04" db="EMBL/GenBank/DDBJ databases">
        <title>Azoarcus rhizosphaerae sp. nov. isolated from rhizosphere of Ficus religiosa.</title>
        <authorList>
            <person name="Lin S.-Y."/>
            <person name="Hameed A."/>
            <person name="Hsu Y.-H."/>
            <person name="Young C.-C."/>
        </authorList>
    </citation>
    <scope>NUCLEOTIDE SEQUENCE [LARGE SCALE GENOMIC DNA]</scope>
    <source>
        <strain evidence="7 8">CC-YHH848</strain>
    </source>
</reference>
<dbReference type="InterPro" id="IPR011712">
    <property type="entry name" value="Sig_transdc_His_kin_sub3_dim/P"/>
</dbReference>
<dbReference type="Proteomes" id="UP000307956">
    <property type="component" value="Unassembled WGS sequence"/>
</dbReference>
<dbReference type="SUPFAM" id="SSF55785">
    <property type="entry name" value="PYP-like sensor domain (PAS domain)"/>
    <property type="match status" value="1"/>
</dbReference>
<dbReference type="Pfam" id="PF02518">
    <property type="entry name" value="HATPase_c"/>
    <property type="match status" value="1"/>
</dbReference>
<protein>
    <submittedName>
        <fullName evidence="7">PAS domain S-box protein</fullName>
    </submittedName>
</protein>
<keyword evidence="4" id="KW-1133">Transmembrane helix</keyword>